<dbReference type="Proteomes" id="UP000002033">
    <property type="component" value="Chromosome"/>
</dbReference>
<dbReference type="AlphaFoldDB" id="D8JVH5"/>
<protein>
    <submittedName>
        <fullName evidence="1">Uncharacterized protein</fullName>
    </submittedName>
</protein>
<proteinExistence type="predicted"/>
<reference evidence="2" key="1">
    <citation type="journal article" date="2011" name="J. Bacteriol.">
        <title>Genome sequences of eight morphologically diverse alphaproteobacteria.</title>
        <authorList>
            <consortium name="US DOE Joint Genome Institute"/>
            <person name="Brown P.J."/>
            <person name="Kysela D.T."/>
            <person name="Buechlein A."/>
            <person name="Hemmerich C."/>
            <person name="Brun Y.V."/>
        </authorList>
    </citation>
    <scope>NUCLEOTIDE SEQUENCE [LARGE SCALE GENOMIC DNA]</scope>
    <source>
        <strain evidence="2">ATCC 51888 / DSM 1869 / NCIB 11706 / TK 0415</strain>
    </source>
</reference>
<accession>D8JVH5</accession>
<dbReference type="STRING" id="582899.Hden_3034"/>
<evidence type="ECO:0000313" key="2">
    <source>
        <dbReference type="Proteomes" id="UP000002033"/>
    </source>
</evidence>
<evidence type="ECO:0000313" key="1">
    <source>
        <dbReference type="EMBL" id="ADJ24829.1"/>
    </source>
</evidence>
<gene>
    <name evidence="1" type="ordered locus">Hden_3034</name>
</gene>
<keyword evidence="2" id="KW-1185">Reference proteome</keyword>
<name>D8JVH5_HYPDA</name>
<dbReference type="HOGENOM" id="CLU_2699717_0_0_5"/>
<organism evidence="1 2">
    <name type="scientific">Hyphomicrobium denitrificans (strain ATCC 51888 / DSM 1869 / NCIMB 11706 / TK 0415)</name>
    <dbReference type="NCBI Taxonomy" id="582899"/>
    <lineage>
        <taxon>Bacteria</taxon>
        <taxon>Pseudomonadati</taxon>
        <taxon>Pseudomonadota</taxon>
        <taxon>Alphaproteobacteria</taxon>
        <taxon>Hyphomicrobiales</taxon>
        <taxon>Hyphomicrobiaceae</taxon>
        <taxon>Hyphomicrobium</taxon>
    </lineage>
</organism>
<dbReference type="KEGG" id="hdn:Hden_3034"/>
<sequence>MTIRLGLTDANSRKHVMSEDNVIWVDFRLSKDIRSKQELSFAERMKNYSERTRGHLQASRTALETIRQSLGAK</sequence>
<dbReference type="EMBL" id="CP002083">
    <property type="protein sequence ID" value="ADJ24829.1"/>
    <property type="molecule type" value="Genomic_DNA"/>
</dbReference>